<reference evidence="6" key="1">
    <citation type="submission" date="2015-07" db="EMBL/GenBank/DDBJ databases">
        <title>Whole genome sequence of an Ensifer adhaerens strain isolated from a cave pool in the Wind Cave National Park.</title>
        <authorList>
            <person name="Eng W.W.H."/>
            <person name="Gan H.M."/>
            <person name="Barton H.A."/>
            <person name="Savka M.A."/>
        </authorList>
    </citation>
    <scope>NUCLEOTIDE SEQUENCE [LARGE SCALE GENOMIC DNA]</scope>
    <source>
        <strain evidence="6">SD006</strain>
    </source>
</reference>
<dbReference type="GO" id="GO:0015833">
    <property type="term" value="P:peptide transport"/>
    <property type="evidence" value="ECO:0007669"/>
    <property type="project" value="TreeGrafter"/>
</dbReference>
<dbReference type="InterPro" id="IPR039424">
    <property type="entry name" value="SBP_5"/>
</dbReference>
<dbReference type="GO" id="GO:0030288">
    <property type="term" value="C:outer membrane-bounded periplasmic space"/>
    <property type="evidence" value="ECO:0007669"/>
    <property type="project" value="UniProtKB-ARBA"/>
</dbReference>
<feature type="chain" id="PRO_5005581369" evidence="3">
    <location>
        <begin position="25"/>
        <end position="533"/>
    </location>
</feature>
<dbReference type="InterPro" id="IPR000914">
    <property type="entry name" value="SBP_5_dom"/>
</dbReference>
<dbReference type="PANTHER" id="PTHR30290">
    <property type="entry name" value="PERIPLASMIC BINDING COMPONENT OF ABC TRANSPORTER"/>
    <property type="match status" value="1"/>
</dbReference>
<evidence type="ECO:0000313" key="5">
    <source>
        <dbReference type="EMBL" id="KOF21034.1"/>
    </source>
</evidence>
<dbReference type="SUPFAM" id="SSF53850">
    <property type="entry name" value="Periplasmic binding protein-like II"/>
    <property type="match status" value="1"/>
</dbReference>
<sequence>MMKKIALLSTLTAALLAGVASVQAADTPRAGGTVNFVAPYGDSFSTLDIQASPQTQDEFYAKAIHRTLYDWDADKNVPVLALATDVGISADKLVYTYKLRQDAYFHNGKQMTADDIISSFTRMADPAKAYPPSRYIANIKGGADYMAGKAEAISGLKKLDDFTLEVTLTDPVDPAFLFMRNNTAIYPAGEADKEGFQSHPIGLGPYKFAEYVPGSRLTVEKWEKYYDKDKPYADKINILIMGDASARDVAFRNKEIDVSVLGPSQYVAYQADPELSKGLLEVAEVYTRYVGFNLDFEPFKDKRVRQAFNYAINADLIIKRLAKDKAYRASGWLPTSSPAYDQDAQPYAYDPEKAKALLAEAGYADGFDVELTATQNESWGLTIVEAIIPMLEKVGIRVKAKPVEASVLSEVVPSGDFQSFMWSSESGPDALTAMQCFYSKTSQAACNYQKFANADFDKLFEAAKVAKTDEEKNDLLRKANNLVQEEAPVWFFNYNKAVMAYQPWLHGLQPNSAELAIQSYEKLWVDETVPAGR</sequence>
<evidence type="ECO:0000256" key="3">
    <source>
        <dbReference type="SAM" id="SignalP"/>
    </source>
</evidence>
<dbReference type="InterPro" id="IPR030678">
    <property type="entry name" value="Peptide/Ni-bd"/>
</dbReference>
<dbReference type="CDD" id="cd00995">
    <property type="entry name" value="PBP2_NikA_DppA_OppA_like"/>
    <property type="match status" value="1"/>
</dbReference>
<accession>A0A0L8C2K3</accession>
<dbReference type="AlphaFoldDB" id="A0A0L8C2K3"/>
<evidence type="ECO:0000313" key="6">
    <source>
        <dbReference type="Proteomes" id="UP000037425"/>
    </source>
</evidence>
<comment type="similarity">
    <text evidence="2">Belongs to the bacterial solute-binding protein 5 family.</text>
</comment>
<dbReference type="Gene3D" id="3.10.105.10">
    <property type="entry name" value="Dipeptide-binding Protein, Domain 3"/>
    <property type="match status" value="1"/>
</dbReference>
<protein>
    <submittedName>
        <fullName evidence="5">ABC transporter substrate-binding protein</fullName>
    </submittedName>
</protein>
<comment type="subcellular location">
    <subcellularLocation>
        <location evidence="1">Periplasm</location>
    </subcellularLocation>
</comment>
<comment type="caution">
    <text evidence="5">The sequence shown here is derived from an EMBL/GenBank/DDBJ whole genome shotgun (WGS) entry which is preliminary data.</text>
</comment>
<evidence type="ECO:0000256" key="1">
    <source>
        <dbReference type="ARBA" id="ARBA00004418"/>
    </source>
</evidence>
<proteinExistence type="inferred from homology"/>
<evidence type="ECO:0000256" key="2">
    <source>
        <dbReference type="ARBA" id="ARBA00005695"/>
    </source>
</evidence>
<evidence type="ECO:0000259" key="4">
    <source>
        <dbReference type="Pfam" id="PF00496"/>
    </source>
</evidence>
<feature type="domain" description="Solute-binding protein family 5" evidence="4">
    <location>
        <begin position="78"/>
        <end position="442"/>
    </location>
</feature>
<dbReference type="Proteomes" id="UP000037425">
    <property type="component" value="Unassembled WGS sequence"/>
</dbReference>
<keyword evidence="3" id="KW-0732">Signal</keyword>
<organism evidence="5 6">
    <name type="scientific">Ensifer adhaerens</name>
    <name type="common">Sinorhizobium morelense</name>
    <dbReference type="NCBI Taxonomy" id="106592"/>
    <lineage>
        <taxon>Bacteria</taxon>
        <taxon>Pseudomonadati</taxon>
        <taxon>Pseudomonadota</taxon>
        <taxon>Alphaproteobacteria</taxon>
        <taxon>Hyphomicrobiales</taxon>
        <taxon>Rhizobiaceae</taxon>
        <taxon>Sinorhizobium/Ensifer group</taxon>
        <taxon>Ensifer</taxon>
    </lineage>
</organism>
<feature type="signal peptide" evidence="3">
    <location>
        <begin position="1"/>
        <end position="24"/>
    </location>
</feature>
<dbReference type="Pfam" id="PF00496">
    <property type="entry name" value="SBP_bac_5"/>
    <property type="match status" value="1"/>
</dbReference>
<dbReference type="PATRIC" id="fig|106592.7.peg.2939"/>
<dbReference type="GO" id="GO:1904680">
    <property type="term" value="F:peptide transmembrane transporter activity"/>
    <property type="evidence" value="ECO:0007669"/>
    <property type="project" value="TreeGrafter"/>
</dbReference>
<dbReference type="Gene3D" id="3.40.190.10">
    <property type="entry name" value="Periplasmic binding protein-like II"/>
    <property type="match status" value="1"/>
</dbReference>
<dbReference type="PANTHER" id="PTHR30290:SF83">
    <property type="entry name" value="ABC TRANSPORTER SUBSTRATE-BINDING PROTEIN"/>
    <property type="match status" value="1"/>
</dbReference>
<gene>
    <name evidence="5" type="ORF">AC244_06470</name>
</gene>
<dbReference type="GO" id="GO:0043190">
    <property type="term" value="C:ATP-binding cassette (ABC) transporter complex"/>
    <property type="evidence" value="ECO:0007669"/>
    <property type="project" value="InterPro"/>
</dbReference>
<name>A0A0L8C2K3_ENSAD</name>
<dbReference type="EMBL" id="LGAP01000002">
    <property type="protein sequence ID" value="KOF21034.1"/>
    <property type="molecule type" value="Genomic_DNA"/>
</dbReference>
<dbReference type="Gene3D" id="3.90.76.10">
    <property type="entry name" value="Dipeptide-binding Protein, Domain 1"/>
    <property type="match status" value="1"/>
</dbReference>
<dbReference type="PIRSF" id="PIRSF002741">
    <property type="entry name" value="MppA"/>
    <property type="match status" value="1"/>
</dbReference>